<keyword evidence="2 7" id="KW-0699">rRNA-binding</keyword>
<evidence type="ECO:0000256" key="1">
    <source>
        <dbReference type="ARBA" id="ARBA00009451"/>
    </source>
</evidence>
<dbReference type="GO" id="GO:0006412">
    <property type="term" value="P:translation"/>
    <property type="evidence" value="ECO:0007669"/>
    <property type="project" value="InterPro"/>
</dbReference>
<organism evidence="9 10">
    <name type="scientific">candidate division WWE3 bacterium CG_4_9_14_0_2_um_filter_35_11</name>
    <dbReference type="NCBI Taxonomy" id="1975077"/>
    <lineage>
        <taxon>Bacteria</taxon>
        <taxon>Katanobacteria</taxon>
    </lineage>
</organism>
<dbReference type="InterPro" id="IPR005727">
    <property type="entry name" value="Ribosomal_uL22_bac/chlpt-type"/>
</dbReference>
<evidence type="ECO:0000256" key="7">
    <source>
        <dbReference type="RuleBase" id="RU004006"/>
    </source>
</evidence>
<evidence type="ECO:0000256" key="5">
    <source>
        <dbReference type="ARBA" id="ARBA00023274"/>
    </source>
</evidence>
<dbReference type="GO" id="GO:0015934">
    <property type="term" value="C:large ribosomal subunit"/>
    <property type="evidence" value="ECO:0007669"/>
    <property type="project" value="InterPro"/>
</dbReference>
<dbReference type="Gene3D" id="3.90.470.10">
    <property type="entry name" value="Ribosomal protein L22/L17"/>
    <property type="match status" value="1"/>
</dbReference>
<evidence type="ECO:0000256" key="8">
    <source>
        <dbReference type="RuleBase" id="RU004008"/>
    </source>
</evidence>
<dbReference type="GO" id="GO:0003735">
    <property type="term" value="F:structural constituent of ribosome"/>
    <property type="evidence" value="ECO:0007669"/>
    <property type="project" value="InterPro"/>
</dbReference>
<dbReference type="PROSITE" id="PS00464">
    <property type="entry name" value="RIBOSOMAL_L22"/>
    <property type="match status" value="1"/>
</dbReference>
<dbReference type="SUPFAM" id="SSF54843">
    <property type="entry name" value="Ribosomal protein L22"/>
    <property type="match status" value="1"/>
</dbReference>
<evidence type="ECO:0000313" key="9">
    <source>
        <dbReference type="EMBL" id="PJC23424.1"/>
    </source>
</evidence>
<evidence type="ECO:0000256" key="3">
    <source>
        <dbReference type="ARBA" id="ARBA00022884"/>
    </source>
</evidence>
<dbReference type="InterPro" id="IPR001063">
    <property type="entry name" value="Ribosomal_uL22"/>
</dbReference>
<gene>
    <name evidence="9" type="ORF">CO058_03785</name>
</gene>
<dbReference type="PANTHER" id="PTHR13501">
    <property type="entry name" value="CHLOROPLAST 50S RIBOSOMAL PROTEIN L22-RELATED"/>
    <property type="match status" value="1"/>
</dbReference>
<comment type="function">
    <text evidence="8">This protein binds specifically to 23S rRNA; its binding is stimulated by other ribosomal proteins, e.g., L4, L17, and L20. It is important during the early stages of 50S assembly. It makes multiple contacts with different domains of the 23S rRNA in the assembled 50S subunit and ribosome.</text>
</comment>
<dbReference type="Pfam" id="PF00237">
    <property type="entry name" value="Ribosomal_L22"/>
    <property type="match status" value="1"/>
</dbReference>
<dbReference type="GO" id="GO:0019843">
    <property type="term" value="F:rRNA binding"/>
    <property type="evidence" value="ECO:0007669"/>
    <property type="project" value="UniProtKB-KW"/>
</dbReference>
<dbReference type="InterPro" id="IPR018260">
    <property type="entry name" value="Ribosomal_uL22_CS"/>
</dbReference>
<dbReference type="Proteomes" id="UP000229756">
    <property type="component" value="Unassembled WGS sequence"/>
</dbReference>
<comment type="subunit">
    <text evidence="7">Part of the 50S ribosomal subunit.</text>
</comment>
<keyword evidence="3 7" id="KW-0694">RNA-binding</keyword>
<dbReference type="NCBIfam" id="TIGR01044">
    <property type="entry name" value="rplV_bact"/>
    <property type="match status" value="1"/>
</dbReference>
<proteinExistence type="inferred from homology"/>
<dbReference type="PANTHER" id="PTHR13501:SF8">
    <property type="entry name" value="LARGE RIBOSOMAL SUBUNIT PROTEIN UL22M"/>
    <property type="match status" value="1"/>
</dbReference>
<comment type="similarity">
    <text evidence="1 6">Belongs to the universal ribosomal protein uL22 family.</text>
</comment>
<accession>A0A2M8EL04</accession>
<evidence type="ECO:0000313" key="10">
    <source>
        <dbReference type="Proteomes" id="UP000229756"/>
    </source>
</evidence>
<protein>
    <recommendedName>
        <fullName evidence="8">50S ribosomal protein L22</fullName>
    </recommendedName>
</protein>
<name>A0A2M8EL04_UNCKA</name>
<dbReference type="InterPro" id="IPR036394">
    <property type="entry name" value="Ribosomal_uL22_sf"/>
</dbReference>
<comment type="caution">
    <text evidence="9">The sequence shown here is derived from an EMBL/GenBank/DDBJ whole genome shotgun (WGS) entry which is preliminary data.</text>
</comment>
<evidence type="ECO:0000256" key="2">
    <source>
        <dbReference type="ARBA" id="ARBA00022730"/>
    </source>
</evidence>
<sequence length="117" mass="13124">MEEKKIIKSKHAGIDLSSTKIMPIARYIRGKTVSDALAFLHFNEKKASGIIYHIVKSAIANGVSNLKIDSQDLYVKDVVVGPGKSRKWRRYRGKGSMNPILRRTSNVTVVLDVKENK</sequence>
<reference evidence="10" key="1">
    <citation type="submission" date="2017-09" db="EMBL/GenBank/DDBJ databases">
        <title>Depth-based differentiation of microbial function through sediment-hosted aquifers and enrichment of novel symbionts in the deep terrestrial subsurface.</title>
        <authorList>
            <person name="Probst A.J."/>
            <person name="Ladd B."/>
            <person name="Jarett J.K."/>
            <person name="Geller-Mcgrath D.E."/>
            <person name="Sieber C.M.K."/>
            <person name="Emerson J.B."/>
            <person name="Anantharaman K."/>
            <person name="Thomas B.C."/>
            <person name="Malmstrom R."/>
            <person name="Stieglmeier M."/>
            <person name="Klingl A."/>
            <person name="Woyke T."/>
            <person name="Ryan C.M."/>
            <person name="Banfield J.F."/>
        </authorList>
    </citation>
    <scope>NUCLEOTIDE SEQUENCE [LARGE SCALE GENOMIC DNA]</scope>
</reference>
<dbReference type="AlphaFoldDB" id="A0A2M8EL04"/>
<keyword evidence="4 6" id="KW-0689">Ribosomal protein</keyword>
<dbReference type="EMBL" id="PFSJ01000026">
    <property type="protein sequence ID" value="PJC23424.1"/>
    <property type="molecule type" value="Genomic_DNA"/>
</dbReference>
<dbReference type="InterPro" id="IPR047867">
    <property type="entry name" value="Ribosomal_uL22_bac/org-type"/>
</dbReference>
<evidence type="ECO:0000256" key="6">
    <source>
        <dbReference type="RuleBase" id="RU004005"/>
    </source>
</evidence>
<keyword evidence="5 6" id="KW-0687">Ribonucleoprotein</keyword>
<evidence type="ECO:0000256" key="4">
    <source>
        <dbReference type="ARBA" id="ARBA00022980"/>
    </source>
</evidence>